<reference evidence="2" key="1">
    <citation type="journal article" date="2020" name="Biol. Lett.">
        <title>Evolutionary rates are correlated between cockroach symbionts and mitochondrial genomes.</title>
        <authorList>
            <person name="Arab D.A."/>
            <person name="Bourguignon T."/>
            <person name="Wang Z."/>
            <person name="Ho S.Y.W."/>
            <person name="Lo N."/>
        </authorList>
    </citation>
    <scope>NUCLEOTIDE SEQUENCE</scope>
    <source>
        <strain evidence="2">DHOG29550</strain>
    </source>
</reference>
<evidence type="ECO:0000259" key="1">
    <source>
        <dbReference type="Pfam" id="PF13588"/>
    </source>
</evidence>
<dbReference type="InterPro" id="IPR029464">
    <property type="entry name" value="HSDR_N"/>
</dbReference>
<dbReference type="AlphaFoldDB" id="A0A6G6BVE7"/>
<dbReference type="Pfam" id="PF13588">
    <property type="entry name" value="HSDR_N_2"/>
    <property type="match status" value="1"/>
</dbReference>
<organism evidence="2">
    <name type="scientific">Blattabacterium sp.</name>
    <name type="common">Eupolyphaga sinensis</name>
    <dbReference type="NCBI Taxonomy" id="2712806"/>
    <lineage>
        <taxon>Bacteria</taxon>
        <taxon>Pseudomonadati</taxon>
        <taxon>Bacteroidota</taxon>
        <taxon>Flavobacteriia</taxon>
        <taxon>Flavobacteriales</taxon>
        <taxon>Blattabacteriaceae</taxon>
        <taxon>Blattabacterium</taxon>
    </lineage>
</organism>
<evidence type="ECO:0000313" key="2">
    <source>
        <dbReference type="EMBL" id="QID55959.1"/>
    </source>
</evidence>
<feature type="non-terminal residue" evidence="2">
    <location>
        <position position="142"/>
    </location>
</feature>
<name>A0A6G6BVE7_9FLAO</name>
<proteinExistence type="predicted"/>
<sequence>MSFFHFFLNYLHLKKIKKKTYIFCTIRKKFLSFTKEEVIRQYIIFLLKKVKNYKSSNIWVEVPFQINKLNKRLDLLVHLEKPYLLIECKAPNVSLTQKTFNQIFHYNKKIKAPYLMVSNGIKSFIFQKNKYNKKFLFLNHIP</sequence>
<feature type="domain" description="Type I restriction enzyme R protein N-terminal" evidence="1">
    <location>
        <begin position="35"/>
        <end position="142"/>
    </location>
</feature>
<dbReference type="EMBL" id="MN041979">
    <property type="protein sequence ID" value="QID55959.1"/>
    <property type="molecule type" value="Genomic_DNA"/>
</dbReference>
<accession>A0A6G6BVE7</accession>
<protein>
    <recommendedName>
        <fullName evidence="1">Type I restriction enzyme R protein N-terminal domain-containing protein</fullName>
    </recommendedName>
</protein>